<dbReference type="SMART" id="SM00280">
    <property type="entry name" value="KAZAL"/>
    <property type="match status" value="1"/>
</dbReference>
<dbReference type="Gene3D" id="3.30.60.30">
    <property type="match status" value="1"/>
</dbReference>
<keyword evidence="1" id="KW-0732">Signal</keyword>
<dbReference type="EMBL" id="OW152837">
    <property type="protein sequence ID" value="CAH2058216.1"/>
    <property type="molecule type" value="Genomic_DNA"/>
</dbReference>
<dbReference type="Pfam" id="PF07648">
    <property type="entry name" value="Kazal_2"/>
    <property type="match status" value="1"/>
</dbReference>
<dbReference type="Proteomes" id="UP000837857">
    <property type="component" value="Chromosome 25"/>
</dbReference>
<keyword evidence="4" id="KW-1185">Reference proteome</keyword>
<proteinExistence type="predicted"/>
<evidence type="ECO:0000256" key="1">
    <source>
        <dbReference type="SAM" id="SignalP"/>
    </source>
</evidence>
<accession>A0ABN8IKR0</accession>
<dbReference type="PROSITE" id="PS51465">
    <property type="entry name" value="KAZAL_2"/>
    <property type="match status" value="1"/>
</dbReference>
<reference evidence="3" key="1">
    <citation type="submission" date="2022-03" db="EMBL/GenBank/DDBJ databases">
        <authorList>
            <person name="Martin H S."/>
        </authorList>
    </citation>
    <scope>NUCLEOTIDE SEQUENCE</scope>
</reference>
<evidence type="ECO:0000313" key="4">
    <source>
        <dbReference type="Proteomes" id="UP000837857"/>
    </source>
</evidence>
<dbReference type="SUPFAM" id="SSF100895">
    <property type="entry name" value="Kazal-type serine protease inhibitors"/>
    <property type="match status" value="1"/>
</dbReference>
<evidence type="ECO:0000259" key="2">
    <source>
        <dbReference type="PROSITE" id="PS51465"/>
    </source>
</evidence>
<evidence type="ECO:0000313" key="3">
    <source>
        <dbReference type="EMBL" id="CAH2058216.1"/>
    </source>
</evidence>
<dbReference type="CDD" id="cd00104">
    <property type="entry name" value="KAZAL_FS"/>
    <property type="match status" value="1"/>
</dbReference>
<name>A0ABN8IKR0_9NEOP</name>
<feature type="domain" description="Kazal-like" evidence="2">
    <location>
        <begin position="34"/>
        <end position="69"/>
    </location>
</feature>
<protein>
    <recommendedName>
        <fullName evidence="2">Kazal-like domain-containing protein</fullName>
    </recommendedName>
</protein>
<gene>
    <name evidence="3" type="ORF">IPOD504_LOCUS10492</name>
</gene>
<organism evidence="3 4">
    <name type="scientific">Iphiclides podalirius</name>
    <name type="common">scarce swallowtail</name>
    <dbReference type="NCBI Taxonomy" id="110791"/>
    <lineage>
        <taxon>Eukaryota</taxon>
        <taxon>Metazoa</taxon>
        <taxon>Ecdysozoa</taxon>
        <taxon>Arthropoda</taxon>
        <taxon>Hexapoda</taxon>
        <taxon>Insecta</taxon>
        <taxon>Pterygota</taxon>
        <taxon>Neoptera</taxon>
        <taxon>Endopterygota</taxon>
        <taxon>Lepidoptera</taxon>
        <taxon>Glossata</taxon>
        <taxon>Ditrysia</taxon>
        <taxon>Papilionoidea</taxon>
        <taxon>Papilionidae</taxon>
        <taxon>Papilioninae</taxon>
        <taxon>Iphiclides</taxon>
    </lineage>
</organism>
<sequence length="69" mass="7454">MKLLLILLSLTAMAFAMPANTSGSIFCYCKPAPPICASNGVTYTGECNMRCANNWIPEKLYVVHDGPCP</sequence>
<feature type="signal peptide" evidence="1">
    <location>
        <begin position="1"/>
        <end position="16"/>
    </location>
</feature>
<dbReference type="InterPro" id="IPR002350">
    <property type="entry name" value="Kazal_dom"/>
</dbReference>
<feature type="non-terminal residue" evidence="3">
    <location>
        <position position="1"/>
    </location>
</feature>
<feature type="chain" id="PRO_5045665614" description="Kazal-like domain-containing protein" evidence="1">
    <location>
        <begin position="17"/>
        <end position="69"/>
    </location>
</feature>
<dbReference type="InterPro" id="IPR036058">
    <property type="entry name" value="Kazal_dom_sf"/>
</dbReference>